<evidence type="ECO:0000256" key="2">
    <source>
        <dbReference type="ARBA" id="ARBA00022801"/>
    </source>
</evidence>
<protein>
    <submittedName>
        <fullName evidence="4">ADP-ribose pyrophosphatase</fullName>
        <ecNumber evidence="4">3.6.1.13</ecNumber>
    </submittedName>
</protein>
<dbReference type="PROSITE" id="PS51462">
    <property type="entry name" value="NUDIX"/>
    <property type="match status" value="1"/>
</dbReference>
<dbReference type="EC" id="3.6.1.13" evidence="4"/>
<dbReference type="Gene3D" id="3.90.79.10">
    <property type="entry name" value="Nucleoside Triphosphate Pyrophosphohydrolase"/>
    <property type="match status" value="1"/>
</dbReference>
<sequence>MVEDWKNLSSEELADYHIFKLRRETRRSPRTGADHSFFVLQTPDWINVIPLTPAGKVVMIHQFRQGTSKVTLEIPGGMVDANESDPAEAARRELLEETGYAADELIHIGTVDPNPAFLDNQCHTYLALGVRWQQAPAFDGAEDIGVEEVALDEIAGLIGNGRITHALVVAAFYHYENYRRV</sequence>
<dbReference type="GO" id="GO:0006753">
    <property type="term" value="P:nucleoside phosphate metabolic process"/>
    <property type="evidence" value="ECO:0007669"/>
    <property type="project" value="TreeGrafter"/>
</dbReference>
<dbReference type="PANTHER" id="PTHR11839:SF18">
    <property type="entry name" value="NUDIX HYDROLASE DOMAIN-CONTAINING PROTEIN"/>
    <property type="match status" value="1"/>
</dbReference>
<comment type="cofactor">
    <cofactor evidence="1">
        <name>Mg(2+)</name>
        <dbReference type="ChEBI" id="CHEBI:18420"/>
    </cofactor>
</comment>
<evidence type="ECO:0000313" key="4">
    <source>
        <dbReference type="EMBL" id="VAW39722.1"/>
    </source>
</evidence>
<evidence type="ECO:0000259" key="3">
    <source>
        <dbReference type="PROSITE" id="PS51462"/>
    </source>
</evidence>
<gene>
    <name evidence="4" type="ORF">MNBD_CHLOROFLEXI01-4087</name>
</gene>
<reference evidence="4" key="1">
    <citation type="submission" date="2018-06" db="EMBL/GenBank/DDBJ databases">
        <authorList>
            <person name="Zhirakovskaya E."/>
        </authorList>
    </citation>
    <scope>NUCLEOTIDE SEQUENCE</scope>
</reference>
<dbReference type="InterPro" id="IPR015797">
    <property type="entry name" value="NUDIX_hydrolase-like_dom_sf"/>
</dbReference>
<dbReference type="GO" id="GO:0047631">
    <property type="term" value="F:ADP-ribose diphosphatase activity"/>
    <property type="evidence" value="ECO:0007669"/>
    <property type="project" value="UniProtKB-EC"/>
</dbReference>
<name>A0A3B0VL14_9ZZZZ</name>
<dbReference type="InterPro" id="IPR000086">
    <property type="entry name" value="NUDIX_hydrolase_dom"/>
</dbReference>
<dbReference type="GO" id="GO:0019693">
    <property type="term" value="P:ribose phosphate metabolic process"/>
    <property type="evidence" value="ECO:0007669"/>
    <property type="project" value="TreeGrafter"/>
</dbReference>
<dbReference type="AlphaFoldDB" id="A0A3B0VL14"/>
<evidence type="ECO:0000256" key="1">
    <source>
        <dbReference type="ARBA" id="ARBA00001946"/>
    </source>
</evidence>
<dbReference type="GO" id="GO:0005829">
    <property type="term" value="C:cytosol"/>
    <property type="evidence" value="ECO:0007669"/>
    <property type="project" value="TreeGrafter"/>
</dbReference>
<dbReference type="CDD" id="cd03424">
    <property type="entry name" value="NUDIX_ADPRase_Nudt5_UGPPase_Nudt14"/>
    <property type="match status" value="1"/>
</dbReference>
<dbReference type="PANTHER" id="PTHR11839">
    <property type="entry name" value="UDP/ADP-SUGAR PYROPHOSPHATASE"/>
    <property type="match status" value="1"/>
</dbReference>
<dbReference type="EMBL" id="UOEU01000763">
    <property type="protein sequence ID" value="VAW39722.1"/>
    <property type="molecule type" value="Genomic_DNA"/>
</dbReference>
<dbReference type="SUPFAM" id="SSF55811">
    <property type="entry name" value="Nudix"/>
    <property type="match status" value="1"/>
</dbReference>
<proteinExistence type="predicted"/>
<organism evidence="4">
    <name type="scientific">hydrothermal vent metagenome</name>
    <dbReference type="NCBI Taxonomy" id="652676"/>
    <lineage>
        <taxon>unclassified sequences</taxon>
        <taxon>metagenomes</taxon>
        <taxon>ecological metagenomes</taxon>
    </lineage>
</organism>
<accession>A0A3B0VL14</accession>
<feature type="domain" description="Nudix hydrolase" evidence="3">
    <location>
        <begin position="41"/>
        <end position="171"/>
    </location>
</feature>
<keyword evidence="2 4" id="KW-0378">Hydrolase</keyword>
<dbReference type="Pfam" id="PF00293">
    <property type="entry name" value="NUDIX"/>
    <property type="match status" value="1"/>
</dbReference>